<name>A0A7W7N2K1_9CAUL</name>
<keyword evidence="2" id="KW-1185">Reference proteome</keyword>
<dbReference type="InterPro" id="IPR010323">
    <property type="entry name" value="DUF924"/>
</dbReference>
<sequence length="182" mass="20310">MTTLLSPAEIVAFWIEAGPEKWFAKDPAFDTAFTELCRETHFAAARRELDAWAETPEGALALILLLDQLPRNAFRDTAHMFATDALALMFAKAAIARGDDRRVADDLRPFILMPLMHSELLADQDALLALLDETESPDTYKFAVIHRDIIARFGRYPHRNASLGRETTTEEALFLESGGFAG</sequence>
<dbReference type="Gene3D" id="1.25.40.10">
    <property type="entry name" value="Tetratricopeptide repeat domain"/>
    <property type="match status" value="1"/>
</dbReference>
<dbReference type="SUPFAM" id="SSF48452">
    <property type="entry name" value="TPR-like"/>
    <property type="match status" value="1"/>
</dbReference>
<accession>A0A7W7N2K1</accession>
<dbReference type="RefSeq" id="WP_184268039.1">
    <property type="nucleotide sequence ID" value="NZ_JACHKY010000002.1"/>
</dbReference>
<reference evidence="1 2" key="1">
    <citation type="submission" date="2020-08" db="EMBL/GenBank/DDBJ databases">
        <title>Functional genomics of gut bacteria from endangered species of beetles.</title>
        <authorList>
            <person name="Carlos-Shanley C."/>
        </authorList>
    </citation>
    <scope>NUCLEOTIDE SEQUENCE [LARGE SCALE GENOMIC DNA]</scope>
    <source>
        <strain evidence="1 2">S00123</strain>
    </source>
</reference>
<proteinExistence type="predicted"/>
<evidence type="ECO:0000313" key="1">
    <source>
        <dbReference type="EMBL" id="MBB4797435.1"/>
    </source>
</evidence>
<dbReference type="EMBL" id="JACHKY010000002">
    <property type="protein sequence ID" value="MBB4797435.1"/>
    <property type="molecule type" value="Genomic_DNA"/>
</dbReference>
<dbReference type="InterPro" id="IPR011990">
    <property type="entry name" value="TPR-like_helical_dom_sf"/>
</dbReference>
<protein>
    <submittedName>
        <fullName evidence="1">Uncharacterized protein (DUF924 family)</fullName>
    </submittedName>
</protein>
<dbReference type="Proteomes" id="UP000539957">
    <property type="component" value="Unassembled WGS sequence"/>
</dbReference>
<evidence type="ECO:0000313" key="2">
    <source>
        <dbReference type="Proteomes" id="UP000539957"/>
    </source>
</evidence>
<dbReference type="Gene3D" id="1.20.58.320">
    <property type="entry name" value="TPR-like"/>
    <property type="match status" value="1"/>
</dbReference>
<gene>
    <name evidence="1" type="ORF">HNP32_001159</name>
</gene>
<dbReference type="Pfam" id="PF06041">
    <property type="entry name" value="DUF924"/>
    <property type="match status" value="1"/>
</dbReference>
<comment type="caution">
    <text evidence="1">The sequence shown here is derived from an EMBL/GenBank/DDBJ whole genome shotgun (WGS) entry which is preliminary data.</text>
</comment>
<organism evidence="1 2">
    <name type="scientific">Brevundimonas bullata</name>
    <dbReference type="NCBI Taxonomy" id="13160"/>
    <lineage>
        <taxon>Bacteria</taxon>
        <taxon>Pseudomonadati</taxon>
        <taxon>Pseudomonadota</taxon>
        <taxon>Alphaproteobacteria</taxon>
        <taxon>Caulobacterales</taxon>
        <taxon>Caulobacteraceae</taxon>
        <taxon>Brevundimonas</taxon>
    </lineage>
</organism>
<dbReference type="AlphaFoldDB" id="A0A7W7N2K1"/>